<evidence type="ECO:0000313" key="2">
    <source>
        <dbReference type="EMBL" id="AWN22308.1"/>
    </source>
</evidence>
<gene>
    <name evidence="2" type="ORF">DKM44_02860</name>
</gene>
<dbReference type="OrthoDB" id="9810066at2"/>
<protein>
    <submittedName>
        <fullName evidence="2">Phosphoribosyl transferase</fullName>
    </submittedName>
</protein>
<feature type="domain" description="Phosphoribosyltransferase" evidence="1">
    <location>
        <begin position="29"/>
        <end position="174"/>
    </location>
</feature>
<keyword evidence="2" id="KW-0808">Transferase</keyword>
<proteinExistence type="predicted"/>
<dbReference type="Gene3D" id="3.40.50.2020">
    <property type="match status" value="1"/>
</dbReference>
<name>A0A2Z3JK60_9DEIO</name>
<reference evidence="2 3" key="1">
    <citation type="submission" date="2018-05" db="EMBL/GenBank/DDBJ databases">
        <title>Complete Genome Sequence of Deinococcus sp. strain 17bor-2.</title>
        <authorList>
            <person name="Srinivasan S."/>
        </authorList>
    </citation>
    <scope>NUCLEOTIDE SEQUENCE [LARGE SCALE GENOMIC DNA]</scope>
    <source>
        <strain evidence="2 3">17bor-2</strain>
    </source>
</reference>
<evidence type="ECO:0000313" key="3">
    <source>
        <dbReference type="Proteomes" id="UP000245368"/>
    </source>
</evidence>
<dbReference type="RefSeq" id="WP_109825259.1">
    <property type="nucleotide sequence ID" value="NZ_CP029494.1"/>
</dbReference>
<dbReference type="CDD" id="cd06223">
    <property type="entry name" value="PRTases_typeI"/>
    <property type="match status" value="1"/>
</dbReference>
<evidence type="ECO:0000259" key="1">
    <source>
        <dbReference type="Pfam" id="PF00156"/>
    </source>
</evidence>
<dbReference type="Pfam" id="PF00156">
    <property type="entry name" value="Pribosyltran"/>
    <property type="match status" value="1"/>
</dbReference>
<keyword evidence="3" id="KW-1185">Reference proteome</keyword>
<dbReference type="GO" id="GO:0016740">
    <property type="term" value="F:transferase activity"/>
    <property type="evidence" value="ECO:0007669"/>
    <property type="project" value="UniProtKB-KW"/>
</dbReference>
<dbReference type="Gene3D" id="3.30.1310.20">
    <property type="entry name" value="PRTase-like"/>
    <property type="match status" value="1"/>
</dbReference>
<dbReference type="InterPro" id="IPR029057">
    <property type="entry name" value="PRTase-like"/>
</dbReference>
<dbReference type="Proteomes" id="UP000245368">
    <property type="component" value="Chromosome"/>
</dbReference>
<dbReference type="InterPro" id="IPR000836">
    <property type="entry name" value="PRTase_dom"/>
</dbReference>
<accession>A0A2Z3JK60</accession>
<dbReference type="AlphaFoldDB" id="A0A2Z3JK60"/>
<dbReference type="SUPFAM" id="SSF53271">
    <property type="entry name" value="PRTase-like"/>
    <property type="match status" value="1"/>
</dbReference>
<dbReference type="EMBL" id="CP029494">
    <property type="protein sequence ID" value="AWN22308.1"/>
    <property type="molecule type" value="Genomic_DNA"/>
</dbReference>
<dbReference type="KEGG" id="dez:DKM44_02860"/>
<sequence length="225" mass="23919">MYSPPPFQDRLDAGAQLAAALTHLHLRPQAGVVLALPRGGVPVAFPVAQALKLPLEVFVVRKLGLPSQPELAMGALAEGGVRLFNEDVLAHSGVSAAEIERVSGEEAQELDRRIRTYRGERPAPEVRGRTVILIDDGAATGANLRAAITALRAQEPARLVVGVPVGSAEAGQLLSQLADEVVCLHRPEMFYGVGQAYQNFDQTSDAEVLHLLKQAAPAPHQDGEP</sequence>
<organism evidence="2 3">
    <name type="scientific">Deinococcus irradiatisoli</name>
    <dbReference type="NCBI Taxonomy" id="2202254"/>
    <lineage>
        <taxon>Bacteria</taxon>
        <taxon>Thermotogati</taxon>
        <taxon>Deinococcota</taxon>
        <taxon>Deinococci</taxon>
        <taxon>Deinococcales</taxon>
        <taxon>Deinococcaceae</taxon>
        <taxon>Deinococcus</taxon>
    </lineage>
</organism>